<evidence type="ECO:0000313" key="2">
    <source>
        <dbReference type="Proteomes" id="UP001318401"/>
    </source>
</evidence>
<dbReference type="Pfam" id="PF02831">
    <property type="entry name" value="gpW"/>
    <property type="match status" value="1"/>
</dbReference>
<organism evidence="1 2">
    <name type="scientific">Vreelandella venusta</name>
    <dbReference type="NCBI Taxonomy" id="44935"/>
    <lineage>
        <taxon>Bacteria</taxon>
        <taxon>Pseudomonadati</taxon>
        <taxon>Pseudomonadota</taxon>
        <taxon>Gammaproteobacteria</taxon>
        <taxon>Oceanospirillales</taxon>
        <taxon>Halomonadaceae</taxon>
        <taxon>Vreelandella</taxon>
    </lineage>
</organism>
<sequence>MAYTPEQLAEVRQAIVDLGLGKRVVSVTHNGRTVQFAQTDIDKLRDLERTIAATLIPANKRRTRSRIVMTSKGL</sequence>
<dbReference type="SUPFAM" id="SSF64210">
    <property type="entry name" value="Head-to-tail joining protein W, gpW"/>
    <property type="match status" value="1"/>
</dbReference>
<protein>
    <submittedName>
        <fullName evidence="1">Phage tail protein</fullName>
    </submittedName>
</protein>
<dbReference type="RefSeq" id="WP_125747745.1">
    <property type="nucleotide sequence ID" value="NZ_CP034367.1"/>
</dbReference>
<proteinExistence type="predicted"/>
<dbReference type="InterPro" id="IPR036626">
    <property type="entry name" value="GpW_sf"/>
</dbReference>
<dbReference type="GeneID" id="93947052"/>
<evidence type="ECO:0000313" key="1">
    <source>
        <dbReference type="EMBL" id="NPT30848.1"/>
    </source>
</evidence>
<dbReference type="Gene3D" id="3.30.1580.10">
    <property type="entry name" value="Head-to-tail joining protein W"/>
    <property type="match status" value="1"/>
</dbReference>
<dbReference type="EMBL" id="QDKN01000003">
    <property type="protein sequence ID" value="NPT30848.1"/>
    <property type="molecule type" value="Genomic_DNA"/>
</dbReference>
<accession>A0ABX2B9P3</accession>
<comment type="caution">
    <text evidence="1">The sequence shown here is derived from an EMBL/GenBank/DDBJ whole genome shotgun (WGS) entry which is preliminary data.</text>
</comment>
<gene>
    <name evidence="1" type="ORF">DDR56_09770</name>
</gene>
<reference evidence="1 2" key="1">
    <citation type="submission" date="2018-04" db="EMBL/GenBank/DDBJ databases">
        <authorList>
            <person name="Li G."/>
            <person name="Du W."/>
            <person name="Bai Y."/>
        </authorList>
    </citation>
    <scope>NUCLEOTIDE SEQUENCE [LARGE SCALE GENOMIC DNA]</scope>
    <source>
        <strain evidence="1 2">YYYZ-3</strain>
    </source>
</reference>
<name>A0ABX2B9P3_9GAMM</name>
<dbReference type="InterPro" id="IPR004174">
    <property type="entry name" value="GpW"/>
</dbReference>
<dbReference type="Proteomes" id="UP001318401">
    <property type="component" value="Unassembled WGS sequence"/>
</dbReference>
<keyword evidence="2" id="KW-1185">Reference proteome</keyword>